<feature type="compositionally biased region" description="Basic and acidic residues" evidence="2">
    <location>
        <begin position="66"/>
        <end position="85"/>
    </location>
</feature>
<evidence type="ECO:0000256" key="1">
    <source>
        <dbReference type="ARBA" id="ARBA00009981"/>
    </source>
</evidence>
<evidence type="ECO:0000256" key="2">
    <source>
        <dbReference type="SAM" id="MobiDB-lite"/>
    </source>
</evidence>
<dbReference type="SUPFAM" id="SSF143120">
    <property type="entry name" value="YefM-like"/>
    <property type="match status" value="1"/>
</dbReference>
<comment type="caution">
    <text evidence="3">The sequence shown here is derived from an EMBL/GenBank/DDBJ whole genome shotgun (WGS) entry which is preliminary data.</text>
</comment>
<gene>
    <name evidence="3" type="ORF">COX44_00355</name>
</gene>
<dbReference type="EMBL" id="PCRH01000009">
    <property type="protein sequence ID" value="PIP17351.1"/>
    <property type="molecule type" value="Genomic_DNA"/>
</dbReference>
<evidence type="ECO:0000313" key="4">
    <source>
        <dbReference type="Proteomes" id="UP000231480"/>
    </source>
</evidence>
<dbReference type="InterPro" id="IPR036165">
    <property type="entry name" value="YefM-like_sf"/>
</dbReference>
<proteinExistence type="inferred from homology"/>
<protein>
    <recommendedName>
        <fullName evidence="5">Antitoxin</fullName>
    </recommendedName>
</protein>
<comment type="similarity">
    <text evidence="1">Belongs to the phD/YefM antitoxin family.</text>
</comment>
<dbReference type="Proteomes" id="UP000231480">
    <property type="component" value="Unassembled WGS sequence"/>
</dbReference>
<feature type="region of interest" description="Disordered" evidence="2">
    <location>
        <begin position="66"/>
        <end position="91"/>
    </location>
</feature>
<sequence>MWLKELLINKIMWEKIKKILQKEGGKCIIVEDNQPAYLVMKLEDYEKLIEANDEIEKANRDIDQWQAEEKGKEIETDKSNHKEVSIEDLPF</sequence>
<reference evidence="3 4" key="1">
    <citation type="submission" date="2017-09" db="EMBL/GenBank/DDBJ databases">
        <title>Depth-based differentiation of microbial function through sediment-hosted aquifers and enrichment of novel symbionts in the deep terrestrial subsurface.</title>
        <authorList>
            <person name="Probst A.J."/>
            <person name="Ladd B."/>
            <person name="Jarett J.K."/>
            <person name="Geller-Mcgrath D.E."/>
            <person name="Sieber C.M."/>
            <person name="Emerson J.B."/>
            <person name="Anantharaman K."/>
            <person name="Thomas B.C."/>
            <person name="Malmstrom R."/>
            <person name="Stieglmeier M."/>
            <person name="Klingl A."/>
            <person name="Woyke T."/>
            <person name="Ryan C.M."/>
            <person name="Banfield J.F."/>
        </authorList>
    </citation>
    <scope>NUCLEOTIDE SEQUENCE [LARGE SCALE GENOMIC DNA]</scope>
    <source>
        <strain evidence="3">CG23_combo_of_CG06-09_8_20_14_all_37_13</strain>
    </source>
</reference>
<name>A0A2G9YFQ9_9BACT</name>
<evidence type="ECO:0008006" key="5">
    <source>
        <dbReference type="Google" id="ProtNLM"/>
    </source>
</evidence>
<organism evidence="3 4">
    <name type="scientific">Candidatus Portnoybacteria bacterium CG23_combo_of_CG06-09_8_20_14_all_37_13</name>
    <dbReference type="NCBI Taxonomy" id="1974819"/>
    <lineage>
        <taxon>Bacteria</taxon>
        <taxon>Candidatus Portnoyibacteriota</taxon>
    </lineage>
</organism>
<dbReference type="AlphaFoldDB" id="A0A2G9YFQ9"/>
<accession>A0A2G9YFQ9</accession>
<evidence type="ECO:0000313" key="3">
    <source>
        <dbReference type="EMBL" id="PIP17351.1"/>
    </source>
</evidence>